<organism evidence="1 2">
    <name type="scientific">Lactococcus lactis subsp. lactis</name>
    <name type="common">Streptococcus lactis</name>
    <dbReference type="NCBI Taxonomy" id="1360"/>
    <lineage>
        <taxon>Bacteria</taxon>
        <taxon>Bacillati</taxon>
        <taxon>Bacillota</taxon>
        <taxon>Bacilli</taxon>
        <taxon>Lactobacillales</taxon>
        <taxon>Streptococcaceae</taxon>
        <taxon>Lactococcus</taxon>
    </lineage>
</organism>
<dbReference type="AlphaFoldDB" id="A0A0V8B9X9"/>
<comment type="caution">
    <text evidence="1">The sequence shown here is derived from an EMBL/GenBank/DDBJ whole genome shotgun (WGS) entry which is preliminary data.</text>
</comment>
<dbReference type="PATRIC" id="fig|1360.114.peg.28"/>
<proteinExistence type="predicted"/>
<evidence type="ECO:0000313" key="2">
    <source>
        <dbReference type="Proteomes" id="UP000053719"/>
    </source>
</evidence>
<evidence type="ECO:0000313" key="1">
    <source>
        <dbReference type="EMBL" id="KSU21263.1"/>
    </source>
</evidence>
<protein>
    <submittedName>
        <fullName evidence="1">Uncharacterized protein</fullName>
    </submittedName>
</protein>
<gene>
    <name evidence="1" type="ORF">M20_0973</name>
</gene>
<name>A0A0V8B9X9_LACLL</name>
<accession>A0A0V8B9X9</accession>
<dbReference type="Proteomes" id="UP000053719">
    <property type="component" value="Unassembled WGS sequence"/>
</dbReference>
<sequence length="37" mass="4335">MTAVSKNSDEFEQLSLSDSPFYWNCGNLIRRKNVKQK</sequence>
<reference evidence="2" key="1">
    <citation type="submission" date="2015-10" db="EMBL/GenBank/DDBJ databases">
        <title>Draft Genome Sequences of 11 Lactococcus lactis subspecies cremoris strains.</title>
        <authorList>
            <person name="Wels M."/>
            <person name="Backus L."/>
            <person name="Boekhorst J."/>
            <person name="Dijkstra A."/>
            <person name="Beerthuizen M."/>
            <person name="Kelly W."/>
            <person name="Siezen R."/>
            <person name="Bachmann H."/>
            <person name="Van Hijum S."/>
        </authorList>
    </citation>
    <scope>NUCLEOTIDE SEQUENCE [LARGE SCALE GENOMIC DNA]</scope>
    <source>
        <strain evidence="2">M20</strain>
    </source>
</reference>
<dbReference type="EMBL" id="LKLU01000066">
    <property type="protein sequence ID" value="KSU21263.1"/>
    <property type="molecule type" value="Genomic_DNA"/>
</dbReference>